<dbReference type="EMBL" id="CP157355">
    <property type="protein sequence ID" value="XBM01217.1"/>
    <property type="molecule type" value="Genomic_DNA"/>
</dbReference>
<gene>
    <name evidence="7" type="ORF">ABHF33_02715</name>
</gene>
<dbReference type="InterPro" id="IPR051906">
    <property type="entry name" value="TolC-like"/>
</dbReference>
<evidence type="ECO:0000256" key="3">
    <source>
        <dbReference type="ARBA" id="ARBA00022692"/>
    </source>
</evidence>
<proteinExistence type="predicted"/>
<protein>
    <submittedName>
        <fullName evidence="7">TolC family protein</fullName>
    </submittedName>
</protein>
<dbReference type="GO" id="GO:0009279">
    <property type="term" value="C:cell outer membrane"/>
    <property type="evidence" value="ECO:0007669"/>
    <property type="project" value="UniProtKB-SubCell"/>
</dbReference>
<evidence type="ECO:0000256" key="1">
    <source>
        <dbReference type="ARBA" id="ARBA00004442"/>
    </source>
</evidence>
<dbReference type="PANTHER" id="PTHR30026">
    <property type="entry name" value="OUTER MEMBRANE PROTEIN TOLC"/>
    <property type="match status" value="1"/>
</dbReference>
<dbReference type="PANTHER" id="PTHR30026:SF20">
    <property type="entry name" value="OUTER MEMBRANE PROTEIN TOLC"/>
    <property type="match status" value="1"/>
</dbReference>
<dbReference type="AlphaFoldDB" id="A0AAU7F9P3"/>
<reference evidence="7" key="1">
    <citation type="submission" date="2024-05" db="EMBL/GenBank/DDBJ databases">
        <authorList>
            <person name="Yang L."/>
            <person name="Pan L."/>
        </authorList>
    </citation>
    <scope>NUCLEOTIDE SEQUENCE</scope>
    <source>
        <strain evidence="7">FCG-7</strain>
    </source>
</reference>
<keyword evidence="6" id="KW-0732">Signal</keyword>
<keyword evidence="2" id="KW-1134">Transmembrane beta strand</keyword>
<keyword evidence="5" id="KW-0998">Cell outer membrane</keyword>
<evidence type="ECO:0000256" key="5">
    <source>
        <dbReference type="ARBA" id="ARBA00023237"/>
    </source>
</evidence>
<dbReference type="GO" id="GO:0015288">
    <property type="term" value="F:porin activity"/>
    <property type="evidence" value="ECO:0007669"/>
    <property type="project" value="TreeGrafter"/>
</dbReference>
<dbReference type="GO" id="GO:0015562">
    <property type="term" value="F:efflux transmembrane transporter activity"/>
    <property type="evidence" value="ECO:0007669"/>
    <property type="project" value="InterPro"/>
</dbReference>
<keyword evidence="3" id="KW-0812">Transmembrane</keyword>
<evidence type="ECO:0000256" key="6">
    <source>
        <dbReference type="SAM" id="SignalP"/>
    </source>
</evidence>
<accession>A0AAU7F9P3</accession>
<dbReference type="SUPFAM" id="SSF56954">
    <property type="entry name" value="Outer membrane efflux proteins (OEP)"/>
    <property type="match status" value="1"/>
</dbReference>
<keyword evidence="4" id="KW-0472">Membrane</keyword>
<dbReference type="RefSeq" id="WP_348945521.1">
    <property type="nucleotide sequence ID" value="NZ_CP157355.1"/>
</dbReference>
<evidence type="ECO:0000256" key="4">
    <source>
        <dbReference type="ARBA" id="ARBA00023136"/>
    </source>
</evidence>
<evidence type="ECO:0000256" key="2">
    <source>
        <dbReference type="ARBA" id="ARBA00022452"/>
    </source>
</evidence>
<organism evidence="7">
    <name type="scientific">Chitinibacter mangrovi</name>
    <dbReference type="NCBI Taxonomy" id="3153927"/>
    <lineage>
        <taxon>Bacteria</taxon>
        <taxon>Pseudomonadati</taxon>
        <taxon>Pseudomonadota</taxon>
        <taxon>Betaproteobacteria</taxon>
        <taxon>Neisseriales</taxon>
        <taxon>Chitinibacteraceae</taxon>
        <taxon>Chitinibacter</taxon>
    </lineage>
</organism>
<sequence length="402" mass="44379">MQSIRFRTCMACCVFIALPVQAGSIKEVFELASASDTLLLTAQQRKTDSTLRNASALTPEPPSLSISAANSLDQQLLPKQGAREYEVELGIPLWQWGQKNRLQAQLQQAGDAEQSQLLLARWELAGAVREAVWAARIAQHEQALAQQKVTLLHDIADDLARQLKAGEVAPLEHNLANQALLEAQLQLAQRAQQARASLQQFQSLAGEQTPLPDNTETLTPDADLTRVAHPQRLLWQAQARLAQSQLAQAQFDTRDTPELALSLTRERGDAAEAYQNRGRISLRIPFGSDGRTQARISSANLELITAQTGAQRAERQIGAQQQAASQALELAQQSVQFQRQNLQLASQSWEWQQRSYRAGQIGLSAFLTAQTAFLERSFALQRAELELGLAQSRYLQTLGVLP</sequence>
<feature type="chain" id="PRO_5043582599" evidence="6">
    <location>
        <begin position="23"/>
        <end position="402"/>
    </location>
</feature>
<feature type="signal peptide" evidence="6">
    <location>
        <begin position="1"/>
        <end position="22"/>
    </location>
</feature>
<evidence type="ECO:0000313" key="7">
    <source>
        <dbReference type="EMBL" id="XBM01217.1"/>
    </source>
</evidence>
<name>A0AAU7F9P3_9NEIS</name>
<dbReference type="KEGG" id="cmav:ABHF33_02715"/>
<comment type="subcellular location">
    <subcellularLocation>
        <location evidence="1">Cell outer membrane</location>
    </subcellularLocation>
</comment>
<dbReference type="GO" id="GO:1990281">
    <property type="term" value="C:efflux pump complex"/>
    <property type="evidence" value="ECO:0007669"/>
    <property type="project" value="TreeGrafter"/>
</dbReference>
<dbReference type="Gene3D" id="1.20.1600.10">
    <property type="entry name" value="Outer membrane efflux proteins (OEP)"/>
    <property type="match status" value="1"/>
</dbReference>